<comment type="similarity">
    <text evidence="1">Belongs to the short-chain dehydrogenases/reductases (SDR) family.</text>
</comment>
<dbReference type="EMBL" id="REFJ01000004">
    <property type="protein sequence ID" value="RMA79517.1"/>
    <property type="molecule type" value="Genomic_DNA"/>
</dbReference>
<dbReference type="Gene3D" id="3.40.50.720">
    <property type="entry name" value="NAD(P)-binding Rossmann-like Domain"/>
    <property type="match status" value="1"/>
</dbReference>
<dbReference type="SUPFAM" id="SSF51735">
    <property type="entry name" value="NAD(P)-binding Rossmann-fold domains"/>
    <property type="match status" value="1"/>
</dbReference>
<keyword evidence="4" id="KW-1185">Reference proteome</keyword>
<dbReference type="OrthoDB" id="9789398at2"/>
<dbReference type="CDD" id="cd05233">
    <property type="entry name" value="SDR_c"/>
    <property type="match status" value="1"/>
</dbReference>
<evidence type="ECO:0000313" key="3">
    <source>
        <dbReference type="EMBL" id="RMA79517.1"/>
    </source>
</evidence>
<dbReference type="PRINTS" id="PR00080">
    <property type="entry name" value="SDRFAMILY"/>
</dbReference>
<dbReference type="PANTHER" id="PTHR24321">
    <property type="entry name" value="DEHYDROGENASES, SHORT CHAIN"/>
    <property type="match status" value="1"/>
</dbReference>
<accession>A0A3M0A4H5</accession>
<comment type="caution">
    <text evidence="3">The sequence shown here is derived from an EMBL/GenBank/DDBJ whole genome shotgun (WGS) entry which is preliminary data.</text>
</comment>
<gene>
    <name evidence="3" type="ORF">DFR27_1958</name>
</gene>
<keyword evidence="2" id="KW-0560">Oxidoreductase</keyword>
<evidence type="ECO:0000313" key="4">
    <source>
        <dbReference type="Proteomes" id="UP000267187"/>
    </source>
</evidence>
<dbReference type="PRINTS" id="PR00081">
    <property type="entry name" value="GDHRDH"/>
</dbReference>
<reference evidence="3 4" key="1">
    <citation type="submission" date="2018-10" db="EMBL/GenBank/DDBJ databases">
        <title>Genomic Encyclopedia of Type Strains, Phase IV (KMG-IV): sequencing the most valuable type-strain genomes for metagenomic binning, comparative biology and taxonomic classification.</title>
        <authorList>
            <person name="Goeker M."/>
        </authorList>
    </citation>
    <scope>NUCLEOTIDE SEQUENCE [LARGE SCALE GENOMIC DNA]</scope>
    <source>
        <strain evidence="3 4">DSM 25080</strain>
    </source>
</reference>
<dbReference type="RefSeq" id="WP_121877270.1">
    <property type="nucleotide sequence ID" value="NZ_REFJ01000004.1"/>
</dbReference>
<dbReference type="PANTHER" id="PTHR24321:SF8">
    <property type="entry name" value="ESTRADIOL 17-BETA-DEHYDROGENASE 8-RELATED"/>
    <property type="match status" value="1"/>
</dbReference>
<dbReference type="Proteomes" id="UP000267187">
    <property type="component" value="Unassembled WGS sequence"/>
</dbReference>
<evidence type="ECO:0000256" key="1">
    <source>
        <dbReference type="ARBA" id="ARBA00006484"/>
    </source>
</evidence>
<proteinExistence type="inferred from homology"/>
<sequence length="266" mass="28224">MEPRVPGLSSGSTVFISAGASGIGLTMAKRFLAQGCLVHVCDINEQGVADFIASHPNASGDVVDVSDYQRVKTMFEGIAAQFGHLDVLINNAGIAGPTAAVEDMDPNEWDKTIAIDLNSIFYVTKEATPLMKARGGAMINIASNAALFGFPLRGPYTAAKWAILGLTKTWAMELGVNKIRVNAICPGSVNGPRIEGVIERDAAGRGMTTDEIRTVYQRQSSMRLFVEADDIANTALFLASDMGKSISGQTIAVDGHTEGLSNFLEP</sequence>
<dbReference type="InterPro" id="IPR002347">
    <property type="entry name" value="SDR_fam"/>
</dbReference>
<dbReference type="InterPro" id="IPR036291">
    <property type="entry name" value="NAD(P)-bd_dom_sf"/>
</dbReference>
<dbReference type="PROSITE" id="PS00061">
    <property type="entry name" value="ADH_SHORT"/>
    <property type="match status" value="1"/>
</dbReference>
<dbReference type="InterPro" id="IPR020904">
    <property type="entry name" value="Sc_DH/Rdtase_CS"/>
</dbReference>
<dbReference type="FunFam" id="3.40.50.720:FF:000084">
    <property type="entry name" value="Short-chain dehydrogenase reductase"/>
    <property type="match status" value="1"/>
</dbReference>
<organism evidence="3 4">
    <name type="scientific">Umboniibacter marinipuniceus</name>
    <dbReference type="NCBI Taxonomy" id="569599"/>
    <lineage>
        <taxon>Bacteria</taxon>
        <taxon>Pseudomonadati</taxon>
        <taxon>Pseudomonadota</taxon>
        <taxon>Gammaproteobacteria</taxon>
        <taxon>Cellvibrionales</taxon>
        <taxon>Cellvibrionaceae</taxon>
        <taxon>Umboniibacter</taxon>
    </lineage>
</organism>
<evidence type="ECO:0000256" key="2">
    <source>
        <dbReference type="ARBA" id="ARBA00023002"/>
    </source>
</evidence>
<dbReference type="Pfam" id="PF13561">
    <property type="entry name" value="adh_short_C2"/>
    <property type="match status" value="1"/>
</dbReference>
<protein>
    <submittedName>
        <fullName evidence="3">NAD(P)-dependent dehydrogenase (Short-subunit alcohol dehydrogenase family)</fullName>
    </submittedName>
</protein>
<dbReference type="AlphaFoldDB" id="A0A3M0A4H5"/>
<name>A0A3M0A4H5_9GAMM</name>
<dbReference type="GO" id="GO:0016491">
    <property type="term" value="F:oxidoreductase activity"/>
    <property type="evidence" value="ECO:0007669"/>
    <property type="project" value="UniProtKB-KW"/>
</dbReference>